<name>A0A183J331_9BILA</name>
<evidence type="ECO:0000313" key="1">
    <source>
        <dbReference type="EMBL" id="VDP30484.1"/>
    </source>
</evidence>
<protein>
    <submittedName>
        <fullName evidence="3">DHC_N1 domain-containing protein</fullName>
    </submittedName>
</protein>
<proteinExistence type="predicted"/>
<keyword evidence="2" id="KW-1185">Reference proteome</keyword>
<reference evidence="1 2" key="2">
    <citation type="submission" date="2018-11" db="EMBL/GenBank/DDBJ databases">
        <authorList>
            <consortium name="Pathogen Informatics"/>
        </authorList>
    </citation>
    <scope>NUCLEOTIDE SEQUENCE [LARGE SCALE GENOMIC DNA]</scope>
</reference>
<reference evidence="3" key="1">
    <citation type="submission" date="2016-06" db="UniProtKB">
        <authorList>
            <consortium name="WormBaseParasite"/>
        </authorList>
    </citation>
    <scope>IDENTIFICATION</scope>
</reference>
<gene>
    <name evidence="1" type="ORF">SBAD_LOCUS10279</name>
</gene>
<dbReference type="AlphaFoldDB" id="A0A183J331"/>
<dbReference type="WBParaSite" id="SBAD_0001064301-mRNA-1">
    <property type="protein sequence ID" value="SBAD_0001064301-mRNA-1"/>
    <property type="gene ID" value="SBAD_0001064301"/>
</dbReference>
<sequence length="217" mass="24913">MRDDFVAHLQNISGKVSVDDLHNDKSERQKDYFSQVNATINTILSKLHSLDREVSGLYKGLSQKLWCRNDMALCKQLILSLWTCKQIVRQTMTPEIVGTLHNFTRSLVELVQTTEPYERIMSKFARTTEALEKRLQKVVTDVGERLNAIVSKWSLLLDTIKVSAATSEVTRFAEVVTKTLPFQVDIWMRDVLVVVGAHVVLRIRINVLDLRNEARFL</sequence>
<evidence type="ECO:0000313" key="3">
    <source>
        <dbReference type="WBParaSite" id="SBAD_0001064301-mRNA-1"/>
    </source>
</evidence>
<dbReference type="Proteomes" id="UP000270296">
    <property type="component" value="Unassembled WGS sequence"/>
</dbReference>
<evidence type="ECO:0000313" key="2">
    <source>
        <dbReference type="Proteomes" id="UP000270296"/>
    </source>
</evidence>
<accession>A0A183J331</accession>
<dbReference type="EMBL" id="UZAM01013857">
    <property type="protein sequence ID" value="VDP30484.1"/>
    <property type="molecule type" value="Genomic_DNA"/>
</dbReference>
<organism evidence="3">
    <name type="scientific">Soboliphyme baturini</name>
    <dbReference type="NCBI Taxonomy" id="241478"/>
    <lineage>
        <taxon>Eukaryota</taxon>
        <taxon>Metazoa</taxon>
        <taxon>Ecdysozoa</taxon>
        <taxon>Nematoda</taxon>
        <taxon>Enoplea</taxon>
        <taxon>Dorylaimia</taxon>
        <taxon>Dioctophymatida</taxon>
        <taxon>Dioctophymatoidea</taxon>
        <taxon>Soboliphymatidae</taxon>
        <taxon>Soboliphyme</taxon>
    </lineage>
</organism>